<evidence type="ECO:0000259" key="1">
    <source>
        <dbReference type="PROSITE" id="PS51184"/>
    </source>
</evidence>
<accession>A0A7S3JDA8</accession>
<dbReference type="InterPro" id="IPR003347">
    <property type="entry name" value="JmjC_dom"/>
</dbReference>
<proteinExistence type="predicted"/>
<dbReference type="AlphaFoldDB" id="A0A7S3JDA8"/>
<organism evidence="2">
    <name type="scientific">Euplotes harpa</name>
    <dbReference type="NCBI Taxonomy" id="151035"/>
    <lineage>
        <taxon>Eukaryota</taxon>
        <taxon>Sar</taxon>
        <taxon>Alveolata</taxon>
        <taxon>Ciliophora</taxon>
        <taxon>Intramacronucleata</taxon>
        <taxon>Spirotrichea</taxon>
        <taxon>Hypotrichia</taxon>
        <taxon>Euplotida</taxon>
        <taxon>Euplotidae</taxon>
        <taxon>Euplotes</taxon>
    </lineage>
</organism>
<gene>
    <name evidence="2" type="ORF">EHAR0213_LOCUS11155</name>
</gene>
<sequence length="249" mass="28752">MIRMEQPFEYNKQEIDSLATEVEICAGDVLYHPAGIWHSVECSEDSFTINLSLKNLNKADLIAQSLKHLMVQDPSLRENITFTSREDLHKSLQEGIEKTFELLKDLTPEVIAPQNLLIPRYLKYDFSNEQQLKSIIRKFSGKLTSKSKLYFNPLSMIVSKSNIPQDELPDADFVIHHNYAGHAEHESLMRVEIVTSPESHDFMETLAQLRASDPDYQMNMKDINWKKDNHLVDIVKVLVYQGFLVIDED</sequence>
<dbReference type="SUPFAM" id="SSF51197">
    <property type="entry name" value="Clavaminate synthase-like"/>
    <property type="match status" value="1"/>
</dbReference>
<name>A0A7S3JDA8_9SPIT</name>
<dbReference type="Gene3D" id="2.60.120.650">
    <property type="entry name" value="Cupin"/>
    <property type="match status" value="1"/>
</dbReference>
<dbReference type="EMBL" id="HBII01026655">
    <property type="protein sequence ID" value="CAE0352239.1"/>
    <property type="molecule type" value="Transcribed_RNA"/>
</dbReference>
<reference evidence="2" key="1">
    <citation type="submission" date="2021-01" db="EMBL/GenBank/DDBJ databases">
        <authorList>
            <person name="Corre E."/>
            <person name="Pelletier E."/>
            <person name="Niang G."/>
            <person name="Scheremetjew M."/>
            <person name="Finn R."/>
            <person name="Kale V."/>
            <person name="Holt S."/>
            <person name="Cochrane G."/>
            <person name="Meng A."/>
            <person name="Brown T."/>
            <person name="Cohen L."/>
        </authorList>
    </citation>
    <scope>NUCLEOTIDE SEQUENCE</scope>
    <source>
        <strain evidence="2">FSP1.4</strain>
    </source>
</reference>
<protein>
    <recommendedName>
        <fullName evidence="1">JmjC domain-containing protein</fullName>
    </recommendedName>
</protein>
<dbReference type="Pfam" id="PF08007">
    <property type="entry name" value="JmjC_2"/>
    <property type="match status" value="1"/>
</dbReference>
<feature type="domain" description="JmjC" evidence="1">
    <location>
        <begin position="1"/>
        <end position="70"/>
    </location>
</feature>
<dbReference type="PROSITE" id="PS51184">
    <property type="entry name" value="JMJC"/>
    <property type="match status" value="1"/>
</dbReference>
<evidence type="ECO:0000313" key="2">
    <source>
        <dbReference type="EMBL" id="CAE0352239.1"/>
    </source>
</evidence>